<dbReference type="AlphaFoldDB" id="A0A5S5BPS3"/>
<dbReference type="Pfam" id="PF13671">
    <property type="entry name" value="AAA_33"/>
    <property type="match status" value="1"/>
</dbReference>
<dbReference type="SUPFAM" id="SSF52540">
    <property type="entry name" value="P-loop containing nucleoside triphosphate hydrolases"/>
    <property type="match status" value="1"/>
</dbReference>
<dbReference type="CDD" id="cd07423">
    <property type="entry name" value="MPP_Prp_like"/>
    <property type="match status" value="1"/>
</dbReference>
<evidence type="ECO:0000259" key="1">
    <source>
        <dbReference type="Pfam" id="PF16542"/>
    </source>
</evidence>
<comment type="caution">
    <text evidence="2">The sequence shown here is derived from an EMBL/GenBank/DDBJ whole genome shotgun (WGS) entry which is preliminary data.</text>
</comment>
<dbReference type="Gene3D" id="3.40.50.300">
    <property type="entry name" value="P-loop containing nucleotide triphosphate hydrolases"/>
    <property type="match status" value="1"/>
</dbReference>
<keyword evidence="3" id="KW-1185">Reference proteome</keyword>
<dbReference type="PANTHER" id="PTHR42850">
    <property type="entry name" value="METALLOPHOSPHOESTERASE"/>
    <property type="match status" value="1"/>
</dbReference>
<evidence type="ECO:0000313" key="3">
    <source>
        <dbReference type="Proteomes" id="UP000323257"/>
    </source>
</evidence>
<evidence type="ECO:0000313" key="2">
    <source>
        <dbReference type="EMBL" id="TYP68346.1"/>
    </source>
</evidence>
<dbReference type="PANTHER" id="PTHR42850:SF7">
    <property type="entry name" value="BIS(5'-NUCLEOSYL)-TETRAPHOSPHATASE PRPE [ASYMMETRICAL]"/>
    <property type="match status" value="1"/>
</dbReference>
<accession>A0A5S5BPS3</accession>
<dbReference type="InterPro" id="IPR029052">
    <property type="entry name" value="Metallo-depent_PP-like"/>
</dbReference>
<dbReference type="RefSeq" id="WP_148933409.1">
    <property type="nucleotide sequence ID" value="NZ_VNHS01000019.1"/>
</dbReference>
<dbReference type="NCBIfam" id="TIGR04075">
    <property type="entry name" value="bacter_Pnkp"/>
    <property type="match status" value="1"/>
</dbReference>
<keyword evidence="2" id="KW-0808">Transferase</keyword>
<dbReference type="InterPro" id="IPR050126">
    <property type="entry name" value="Ap4A_hydrolase"/>
</dbReference>
<dbReference type="Proteomes" id="UP000323257">
    <property type="component" value="Unassembled WGS sequence"/>
</dbReference>
<feature type="domain" description="Polynucleotide kinase-phosphatase ligase" evidence="1">
    <location>
        <begin position="497"/>
        <end position="868"/>
    </location>
</feature>
<dbReference type="Pfam" id="PF16542">
    <property type="entry name" value="PNKP_ligase"/>
    <property type="match status" value="1"/>
</dbReference>
<protein>
    <submittedName>
        <fullName evidence="2">Polynucleotide kinase-phosphatase</fullName>
    </submittedName>
</protein>
<proteinExistence type="predicted"/>
<dbReference type="Gene3D" id="3.60.21.10">
    <property type="match status" value="1"/>
</dbReference>
<dbReference type="Gene3D" id="3.30.470.30">
    <property type="entry name" value="DNA ligase/mRNA capping enzyme"/>
    <property type="match status" value="2"/>
</dbReference>
<sequence>MTTEQQEQRRTIRLPHAGIVLLVGPSNSGKTTLLARLVREGTLLATETVSSDQFRMLVGDVEFIDWKGRPKLEADVLYAEYQLVSEQAFAAMENVLEMRCRLRKLTVVDATHLYPDDRNKYIEIARRHHVAVTALALDVPEETLLARDAGREQPRGRQRVKQQAQLFKRALRSLKSEAFDASYIIKDAALDDIRFERKQNPLQIELGAGIDVVGDIHGCFDEMTVLIGKLGYELGEDGLHRHPDGRKLVSVGDVMSRGPKSMEAMDFWEMHVRAGLAFMVDSNHGWKIARYLDGRDVSLHHGDEKMAEELARYEAARGEEAAAEWKTRMRAFLLGAPSHLVFARDGVRHVVVAHAGIRDEFIGKQSKRIQDFCRFGDTEGTDAQGKPTRKEWHTGHRSGELIIWGHDVRPRPETAGLTINIDQGVVFGGELTAYRYPERTFATVQAARDYSGEADNPLARRARDRFAPPNLAKLAEGYTVETASYGAIGIRGEFVKAALDTVSHYTVPIEELLYIPPTMSPPAVSADERFLEHPREAFAYYRAHGVTTMVAEKKHMGSRAIVVLFKDEDAAEDYVGRRTPGTVYTRTGRPFFQSDIERELLERLRLDLAAASYFERHETELLVLDAEILPWNLKAKELIASQYAHVGEAAVMDRAKLLEKLQAARDVGRDVGDWLAETEARLAGARTFKEAFQAYCWDVEGLSGVRIAPFHLLAHSGGTFFDRTHQWHMERAEELAGLSELFMATEHRVITDEASEEEAIRWWEAMTADGHEGIVVKPERYMTRSGGKLVQPAIKVRGRKYLHIIYGMDYLEPDNLRRLKGRKSGKKERHALMEFALGMEGLKRFVRQEPVERMHECVLAALAMESDPVDPRL</sequence>
<name>A0A5S5BPS3_9BACL</name>
<organism evidence="2 3">
    <name type="scientific">Paenibacillus methanolicus</name>
    <dbReference type="NCBI Taxonomy" id="582686"/>
    <lineage>
        <taxon>Bacteria</taxon>
        <taxon>Bacillati</taxon>
        <taxon>Bacillota</taxon>
        <taxon>Bacilli</taxon>
        <taxon>Bacillales</taxon>
        <taxon>Paenibacillaceae</taxon>
        <taxon>Paenibacillus</taxon>
    </lineage>
</organism>
<reference evidence="2 3" key="1">
    <citation type="submission" date="2019-07" db="EMBL/GenBank/DDBJ databases">
        <title>Genomic Encyclopedia of Type Strains, Phase III (KMG-III): the genomes of soil and plant-associated and newly described type strains.</title>
        <authorList>
            <person name="Whitman W."/>
        </authorList>
    </citation>
    <scope>NUCLEOTIDE SEQUENCE [LARGE SCALE GENOMIC DNA]</scope>
    <source>
        <strain evidence="2 3">BL24</strain>
    </source>
</reference>
<gene>
    <name evidence="2" type="ORF">BCM02_11930</name>
</gene>
<dbReference type="GO" id="GO:0005737">
    <property type="term" value="C:cytoplasm"/>
    <property type="evidence" value="ECO:0007669"/>
    <property type="project" value="TreeGrafter"/>
</dbReference>
<dbReference type="InterPro" id="IPR032380">
    <property type="entry name" value="PNKP_ligase_dom"/>
</dbReference>
<dbReference type="SUPFAM" id="SSF56091">
    <property type="entry name" value="DNA ligase/mRNA capping enzyme, catalytic domain"/>
    <property type="match status" value="1"/>
</dbReference>
<dbReference type="GO" id="GO:0016791">
    <property type="term" value="F:phosphatase activity"/>
    <property type="evidence" value="ECO:0007669"/>
    <property type="project" value="TreeGrafter"/>
</dbReference>
<dbReference type="InterPro" id="IPR024028">
    <property type="entry name" value="PNKP_bac"/>
</dbReference>
<dbReference type="SUPFAM" id="SSF56300">
    <property type="entry name" value="Metallo-dependent phosphatases"/>
    <property type="match status" value="1"/>
</dbReference>
<dbReference type="InterPro" id="IPR041780">
    <property type="entry name" value="MPP_PrpE-like"/>
</dbReference>
<dbReference type="OrthoDB" id="9807890at2"/>
<dbReference type="EMBL" id="VNHS01000019">
    <property type="protein sequence ID" value="TYP68346.1"/>
    <property type="molecule type" value="Genomic_DNA"/>
</dbReference>
<dbReference type="GO" id="GO:0016301">
    <property type="term" value="F:kinase activity"/>
    <property type="evidence" value="ECO:0007669"/>
    <property type="project" value="UniProtKB-KW"/>
</dbReference>
<dbReference type="InterPro" id="IPR027417">
    <property type="entry name" value="P-loop_NTPase"/>
</dbReference>
<keyword evidence="2" id="KW-0418">Kinase</keyword>